<name>A0A2G1VTN1_9FLAO</name>
<reference evidence="2 3" key="1">
    <citation type="submission" date="2017-08" db="EMBL/GenBank/DDBJ databases">
        <title>The whole genome shortgun sequences of strain Leeuwenhoekiella nanhaiensis G18 from the South China Sea.</title>
        <authorList>
            <person name="Liu Q."/>
        </authorList>
    </citation>
    <scope>NUCLEOTIDE SEQUENCE [LARGE SCALE GENOMIC DNA]</scope>
    <source>
        <strain evidence="2 3">G18</strain>
    </source>
</reference>
<proteinExistence type="predicted"/>
<evidence type="ECO:0000313" key="3">
    <source>
        <dbReference type="Proteomes" id="UP000229433"/>
    </source>
</evidence>
<protein>
    <recommendedName>
        <fullName evidence="1">BLUF domain-containing protein</fullName>
    </recommendedName>
</protein>
<dbReference type="InterPro" id="IPR036046">
    <property type="entry name" value="Acylphosphatase-like_dom_sf"/>
</dbReference>
<gene>
    <name evidence="2" type="ORF">CJ305_03815</name>
</gene>
<sequence length="132" mass="15330">MMYSICYVSDELKELKKEDLILLYEQTVQNNNKEQITGVLIHKDGSFFQVLEGDKNVITTLFKKIKKDRRHKNVITLFTRESIRVFENYQTGFSIVHDYNGLESLRVFLADNRAISTTSACVESIIKTFLKA</sequence>
<dbReference type="InterPro" id="IPR007024">
    <property type="entry name" value="BLUF_domain"/>
</dbReference>
<organism evidence="2 3">
    <name type="scientific">Leeuwenhoekiella nanhaiensis</name>
    <dbReference type="NCBI Taxonomy" id="1655491"/>
    <lineage>
        <taxon>Bacteria</taxon>
        <taxon>Pseudomonadati</taxon>
        <taxon>Bacteroidota</taxon>
        <taxon>Flavobacteriia</taxon>
        <taxon>Flavobacteriales</taxon>
        <taxon>Flavobacteriaceae</taxon>
        <taxon>Leeuwenhoekiella</taxon>
    </lineage>
</organism>
<dbReference type="OrthoDB" id="1122028at2"/>
<dbReference type="PROSITE" id="PS50925">
    <property type="entry name" value="BLUF"/>
    <property type="match status" value="1"/>
</dbReference>
<dbReference type="RefSeq" id="WP_099644936.1">
    <property type="nucleotide sequence ID" value="NZ_KZ319288.1"/>
</dbReference>
<dbReference type="Proteomes" id="UP000229433">
    <property type="component" value="Unassembled WGS sequence"/>
</dbReference>
<evidence type="ECO:0000313" key="2">
    <source>
        <dbReference type="EMBL" id="PHQ30101.1"/>
    </source>
</evidence>
<dbReference type="EMBL" id="NQXA01000002">
    <property type="protein sequence ID" value="PHQ30101.1"/>
    <property type="molecule type" value="Genomic_DNA"/>
</dbReference>
<dbReference type="AlphaFoldDB" id="A0A2G1VTN1"/>
<keyword evidence="3" id="KW-1185">Reference proteome</keyword>
<dbReference type="Pfam" id="PF04940">
    <property type="entry name" value="BLUF"/>
    <property type="match status" value="1"/>
</dbReference>
<feature type="domain" description="BLUF" evidence="1">
    <location>
        <begin position="2"/>
        <end position="96"/>
    </location>
</feature>
<dbReference type="GO" id="GO:0071949">
    <property type="term" value="F:FAD binding"/>
    <property type="evidence" value="ECO:0007669"/>
    <property type="project" value="InterPro"/>
</dbReference>
<evidence type="ECO:0000259" key="1">
    <source>
        <dbReference type="PROSITE" id="PS50925"/>
    </source>
</evidence>
<dbReference type="SUPFAM" id="SSF54975">
    <property type="entry name" value="Acylphosphatase/BLUF domain-like"/>
    <property type="match status" value="1"/>
</dbReference>
<dbReference type="Gene3D" id="3.30.70.100">
    <property type="match status" value="1"/>
</dbReference>
<dbReference type="SMART" id="SM01034">
    <property type="entry name" value="BLUF"/>
    <property type="match status" value="1"/>
</dbReference>
<accession>A0A2G1VTN1</accession>
<dbReference type="GO" id="GO:0009882">
    <property type="term" value="F:blue light photoreceptor activity"/>
    <property type="evidence" value="ECO:0007669"/>
    <property type="project" value="InterPro"/>
</dbReference>
<comment type="caution">
    <text evidence="2">The sequence shown here is derived from an EMBL/GenBank/DDBJ whole genome shotgun (WGS) entry which is preliminary data.</text>
</comment>